<dbReference type="CDD" id="cd09271">
    <property type="entry name" value="RNase_H2-C"/>
    <property type="match status" value="1"/>
</dbReference>
<dbReference type="Gene3D" id="2.40.128.680">
    <property type="match status" value="1"/>
</dbReference>
<proteinExistence type="predicted"/>
<dbReference type="EMBL" id="CP151509">
    <property type="protein sequence ID" value="WZN64159.1"/>
    <property type="molecule type" value="Genomic_DNA"/>
</dbReference>
<dbReference type="PANTHER" id="PTHR47204">
    <property type="entry name" value="OS02G0168900 PROTEIN"/>
    <property type="match status" value="1"/>
</dbReference>
<dbReference type="GO" id="GO:0032299">
    <property type="term" value="C:ribonuclease H2 complex"/>
    <property type="evidence" value="ECO:0007669"/>
    <property type="project" value="InterPro"/>
</dbReference>
<evidence type="ECO:0000313" key="2">
    <source>
        <dbReference type="EMBL" id="WZN64159.1"/>
    </source>
</evidence>
<organism evidence="2 3">
    <name type="scientific">Chloropicon roscoffensis</name>
    <dbReference type="NCBI Taxonomy" id="1461544"/>
    <lineage>
        <taxon>Eukaryota</taxon>
        <taxon>Viridiplantae</taxon>
        <taxon>Chlorophyta</taxon>
        <taxon>Chloropicophyceae</taxon>
        <taxon>Chloropicales</taxon>
        <taxon>Chloropicaceae</taxon>
        <taxon>Chloropicon</taxon>
    </lineage>
</organism>
<feature type="region of interest" description="Disordered" evidence="1">
    <location>
        <begin position="1"/>
        <end position="26"/>
    </location>
</feature>
<sequence length="149" mass="16412">MEAEGGQLRSREVDLTRATASGEGEGASGIEVHWLPCRIDHDGEARGIETYFRSSVREAGEEEAPQHKEAYLRGRHLKGAELPLPDGYAAVVLEKHEVGGWTDLDKSHASWRAAGACGPITYWNHTTNPGEADPQRRALDFISFQQSIM</sequence>
<dbReference type="Proteomes" id="UP001472866">
    <property type="component" value="Chromosome 09"/>
</dbReference>
<protein>
    <submittedName>
        <fullName evidence="2">Ribonuclease H2 subunit C</fullName>
    </submittedName>
</protein>
<evidence type="ECO:0000256" key="1">
    <source>
        <dbReference type="SAM" id="MobiDB-lite"/>
    </source>
</evidence>
<dbReference type="GO" id="GO:0006401">
    <property type="term" value="P:RNA catabolic process"/>
    <property type="evidence" value="ECO:0007669"/>
    <property type="project" value="InterPro"/>
</dbReference>
<dbReference type="Pfam" id="PF08615">
    <property type="entry name" value="RNase_H2_suC"/>
    <property type="match status" value="1"/>
</dbReference>
<name>A0AAX4PEJ3_9CHLO</name>
<accession>A0AAX4PEJ3</accession>
<reference evidence="2 3" key="1">
    <citation type="submission" date="2024-03" db="EMBL/GenBank/DDBJ databases">
        <title>Complete genome sequence of the green alga Chloropicon roscoffensis RCC1871.</title>
        <authorList>
            <person name="Lemieux C."/>
            <person name="Pombert J.-F."/>
            <person name="Otis C."/>
            <person name="Turmel M."/>
        </authorList>
    </citation>
    <scope>NUCLEOTIDE SEQUENCE [LARGE SCALE GENOMIC DNA]</scope>
    <source>
        <strain evidence="2 3">RCC1871</strain>
    </source>
</reference>
<keyword evidence="3" id="KW-1185">Reference proteome</keyword>
<dbReference type="PANTHER" id="PTHR47204:SF1">
    <property type="entry name" value="RIBONUCLEASE H2 SUBUNIT C"/>
    <property type="match status" value="1"/>
</dbReference>
<evidence type="ECO:0000313" key="3">
    <source>
        <dbReference type="Proteomes" id="UP001472866"/>
    </source>
</evidence>
<gene>
    <name evidence="2" type="ORF">HKI87_09g57130</name>
</gene>
<dbReference type="InterPro" id="IPR013924">
    <property type="entry name" value="RNase_H2_suC"/>
</dbReference>
<dbReference type="AlphaFoldDB" id="A0AAX4PEJ3"/>